<dbReference type="EMBL" id="FPHP01000047">
    <property type="protein sequence ID" value="SFV75863.1"/>
    <property type="molecule type" value="Genomic_DNA"/>
</dbReference>
<protein>
    <recommendedName>
        <fullName evidence="2">Winged helix-turn helix domain-containing protein</fullName>
    </recommendedName>
</protein>
<name>A0A1W1D5F7_9ZZZZ</name>
<accession>A0A1W1D5F7</accession>
<feature type="region of interest" description="Disordered" evidence="1">
    <location>
        <begin position="135"/>
        <end position="163"/>
    </location>
</feature>
<dbReference type="Pfam" id="PF13592">
    <property type="entry name" value="HTH_33"/>
    <property type="match status" value="1"/>
</dbReference>
<dbReference type="AlphaFoldDB" id="A0A1W1D5F7"/>
<dbReference type="InterPro" id="IPR009057">
    <property type="entry name" value="Homeodomain-like_sf"/>
</dbReference>
<reference evidence="4" key="1">
    <citation type="submission" date="2016-10" db="EMBL/GenBank/DDBJ databases">
        <authorList>
            <person name="de Groot N.N."/>
        </authorList>
    </citation>
    <scope>NUCLEOTIDE SEQUENCE</scope>
</reference>
<dbReference type="EMBL" id="FPHB01000027">
    <property type="protein sequence ID" value="SFV54944.1"/>
    <property type="molecule type" value="Genomic_DNA"/>
</dbReference>
<evidence type="ECO:0000313" key="4">
    <source>
        <dbReference type="EMBL" id="SFV75863.1"/>
    </source>
</evidence>
<sequence>MRLKIAEHNTIEELEKEIKTRQPDRYRLRLQAILLAKQGMSNKEVQKVLLISRHAFYTWIHKYNEGGLERLKEYNRGRKEGNPKYDAKIFAEVFEKLDAMDEYWSIPKMQKFVEEKHGIKVPYETMRMRVKRAGYSYKSNRPSPYKGDKKLQAEFKKKQLSKK</sequence>
<feature type="domain" description="Winged helix-turn helix" evidence="2">
    <location>
        <begin position="101"/>
        <end position="158"/>
    </location>
</feature>
<organism evidence="4">
    <name type="scientific">hydrothermal vent metagenome</name>
    <dbReference type="NCBI Taxonomy" id="652676"/>
    <lineage>
        <taxon>unclassified sequences</taxon>
        <taxon>metagenomes</taxon>
        <taxon>ecological metagenomes</taxon>
    </lineage>
</organism>
<dbReference type="SUPFAM" id="SSF46689">
    <property type="entry name" value="Homeodomain-like"/>
    <property type="match status" value="1"/>
</dbReference>
<feature type="compositionally biased region" description="Basic and acidic residues" evidence="1">
    <location>
        <begin position="146"/>
        <end position="157"/>
    </location>
</feature>
<evidence type="ECO:0000256" key="1">
    <source>
        <dbReference type="SAM" id="MobiDB-lite"/>
    </source>
</evidence>
<evidence type="ECO:0000259" key="2">
    <source>
        <dbReference type="Pfam" id="PF13592"/>
    </source>
</evidence>
<dbReference type="InterPro" id="IPR025959">
    <property type="entry name" value="Winged_HTH_dom"/>
</dbReference>
<evidence type="ECO:0000313" key="3">
    <source>
        <dbReference type="EMBL" id="SFV54944.1"/>
    </source>
</evidence>
<dbReference type="Pfam" id="PF13384">
    <property type="entry name" value="HTH_23"/>
    <property type="match status" value="1"/>
</dbReference>
<proteinExistence type="predicted"/>
<gene>
    <name evidence="4" type="ORF">MNB_SM-3-332</name>
    <name evidence="3" type="ORF">MNB_SM-7-886</name>
</gene>